<dbReference type="EMBL" id="JAHYBZ010000003">
    <property type="protein sequence ID" value="MBW6398516.1"/>
    <property type="molecule type" value="Genomic_DNA"/>
</dbReference>
<dbReference type="GO" id="GO:0008168">
    <property type="term" value="F:methyltransferase activity"/>
    <property type="evidence" value="ECO:0007669"/>
    <property type="project" value="UniProtKB-KW"/>
</dbReference>
<gene>
    <name evidence="2" type="ORF">KPL78_11690</name>
</gene>
<dbReference type="Pfam" id="PF13649">
    <property type="entry name" value="Methyltransf_25"/>
    <property type="match status" value="1"/>
</dbReference>
<comment type="caution">
    <text evidence="2">The sequence shown here is derived from an EMBL/GenBank/DDBJ whole genome shotgun (WGS) entry which is preliminary data.</text>
</comment>
<sequence>MVEPAEAVIGLYRRHGLAWAADRGTRPGEGPWIDRFAALLPPGGTVLDIGCGGGEPIAGTLMRTGFAVTGLDSSPPLLALCRERHPGGTWIAGDMRRMDLGRRFDGLIAWDSFFHLNHDAQRGMFPRFAAHVAPGAPLLFTSGPAHGIALGSYAGETLFHASLDAMEYRALLAANGFAVLDHTVEDPSCGGRTVWLAQQAKD</sequence>
<dbReference type="InterPro" id="IPR041698">
    <property type="entry name" value="Methyltransf_25"/>
</dbReference>
<evidence type="ECO:0000313" key="2">
    <source>
        <dbReference type="EMBL" id="MBW6398516.1"/>
    </source>
</evidence>
<feature type="domain" description="Methyltransferase" evidence="1">
    <location>
        <begin position="46"/>
        <end position="135"/>
    </location>
</feature>
<protein>
    <submittedName>
        <fullName evidence="2">Class I SAM-dependent methyltransferase</fullName>
    </submittedName>
</protein>
<keyword evidence="2" id="KW-0489">Methyltransferase</keyword>
<dbReference type="CDD" id="cd02440">
    <property type="entry name" value="AdoMet_MTases"/>
    <property type="match status" value="1"/>
</dbReference>
<dbReference type="GO" id="GO:0032259">
    <property type="term" value="P:methylation"/>
    <property type="evidence" value="ECO:0007669"/>
    <property type="project" value="UniProtKB-KW"/>
</dbReference>
<accession>A0ABS7A8A0</accession>
<dbReference type="SUPFAM" id="SSF53335">
    <property type="entry name" value="S-adenosyl-L-methionine-dependent methyltransferases"/>
    <property type="match status" value="1"/>
</dbReference>
<dbReference type="Gene3D" id="3.40.50.150">
    <property type="entry name" value="Vaccinia Virus protein VP39"/>
    <property type="match status" value="1"/>
</dbReference>
<proteinExistence type="predicted"/>
<evidence type="ECO:0000313" key="3">
    <source>
        <dbReference type="Proteomes" id="UP001196565"/>
    </source>
</evidence>
<keyword evidence="2" id="KW-0808">Transferase</keyword>
<name>A0ABS7A8A0_9PROT</name>
<keyword evidence="3" id="KW-1185">Reference proteome</keyword>
<evidence type="ECO:0000259" key="1">
    <source>
        <dbReference type="Pfam" id="PF13649"/>
    </source>
</evidence>
<dbReference type="Proteomes" id="UP001196565">
    <property type="component" value="Unassembled WGS sequence"/>
</dbReference>
<dbReference type="InterPro" id="IPR029063">
    <property type="entry name" value="SAM-dependent_MTases_sf"/>
</dbReference>
<reference evidence="2 3" key="1">
    <citation type="submission" date="2021-07" db="EMBL/GenBank/DDBJ databases">
        <authorList>
            <person name="So Y."/>
        </authorList>
    </citation>
    <scope>NUCLEOTIDE SEQUENCE [LARGE SCALE GENOMIC DNA]</scope>
    <source>
        <strain evidence="2 3">HJA6</strain>
    </source>
</reference>
<organism evidence="2 3">
    <name type="scientific">Roseomonas alba</name>
    <dbReference type="NCBI Taxonomy" id="2846776"/>
    <lineage>
        <taxon>Bacteria</taxon>
        <taxon>Pseudomonadati</taxon>
        <taxon>Pseudomonadota</taxon>
        <taxon>Alphaproteobacteria</taxon>
        <taxon>Acetobacterales</taxon>
        <taxon>Roseomonadaceae</taxon>
        <taxon>Roseomonas</taxon>
    </lineage>
</organism>